<protein>
    <recommendedName>
        <fullName evidence="9">Multidrug-efflux transporter</fullName>
    </recommendedName>
</protein>
<feature type="region of interest" description="Disordered" evidence="10">
    <location>
        <begin position="1"/>
        <end position="36"/>
    </location>
</feature>
<evidence type="ECO:0000256" key="11">
    <source>
        <dbReference type="SAM" id="Phobius"/>
    </source>
</evidence>
<keyword evidence="5 11" id="KW-0812">Transmembrane</keyword>
<feature type="transmembrane region" description="Helical" evidence="11">
    <location>
        <begin position="162"/>
        <end position="184"/>
    </location>
</feature>
<keyword evidence="6 11" id="KW-1133">Transmembrane helix</keyword>
<feature type="transmembrane region" description="Helical" evidence="11">
    <location>
        <begin position="84"/>
        <end position="105"/>
    </location>
</feature>
<evidence type="ECO:0000256" key="10">
    <source>
        <dbReference type="SAM" id="MobiDB-lite"/>
    </source>
</evidence>
<evidence type="ECO:0000313" key="12">
    <source>
        <dbReference type="EMBL" id="SFI19850.1"/>
    </source>
</evidence>
<evidence type="ECO:0000256" key="7">
    <source>
        <dbReference type="ARBA" id="ARBA00023065"/>
    </source>
</evidence>
<keyword evidence="2" id="KW-0813">Transport</keyword>
<keyword evidence="4" id="KW-1003">Cell membrane</keyword>
<dbReference type="Proteomes" id="UP000199518">
    <property type="component" value="Unassembled WGS sequence"/>
</dbReference>
<gene>
    <name evidence="12" type="ORF">SAMN05421753_106241</name>
</gene>
<dbReference type="InterPro" id="IPR048279">
    <property type="entry name" value="MdtK-like"/>
</dbReference>
<evidence type="ECO:0000256" key="5">
    <source>
        <dbReference type="ARBA" id="ARBA00022692"/>
    </source>
</evidence>
<dbReference type="Pfam" id="PF01554">
    <property type="entry name" value="MatE"/>
    <property type="match status" value="2"/>
</dbReference>
<organism evidence="12 13">
    <name type="scientific">Planctomicrobium piriforme</name>
    <dbReference type="NCBI Taxonomy" id="1576369"/>
    <lineage>
        <taxon>Bacteria</taxon>
        <taxon>Pseudomonadati</taxon>
        <taxon>Planctomycetota</taxon>
        <taxon>Planctomycetia</taxon>
        <taxon>Planctomycetales</taxon>
        <taxon>Planctomycetaceae</taxon>
        <taxon>Planctomicrobium</taxon>
    </lineage>
</organism>
<name>A0A1I3G8P9_9PLAN</name>
<sequence length="492" mass="53030">MSTSLRKPAAPPTLSGNTQRDGDMADTIDDQQTNPAPAGSLRELMHVAFPLVISAGSLSLMNVVDRIFLAQLSIDALAAAMPAAMLSWTSMSLAFGMAGYTNAFVSQYEGAGRKDRVAAAMWQGIFVALAGGISLLPMILFAPEIFGLMGHAAHVQQLEIEYFSWLCPVAIPTLLSTVLTAFFTARKRTAVVMWVNIGTSLLNAAAAYSLIFGAGPMPGLGMKGAAIGTVLAQSLGAVCLAALMFRDGKREGYRFRENFGFDLELIRRMIRFGVPNGIQMLLDVGSFTVFIALVGRLGTEDQAATNLAFTLNSLAFVPMIGMGTAVVTLVGHRVGERKPELATRTVWIAFALSGGYMLLFALIYLSVPGVILYPFMHGDEVALFEAMEPTVIMLLRYVALYTFFDAMAIIFGSAVRGAGDTMFSLIFTVVGGWLLMVAPTIWAIRNGYGLHGCWIAVSVTVIVMGLGFLFRFQQGHWKTMQVIEEDPLEGLP</sequence>
<dbReference type="PIRSF" id="PIRSF006603">
    <property type="entry name" value="DinF"/>
    <property type="match status" value="1"/>
</dbReference>
<feature type="transmembrane region" description="Helical" evidence="11">
    <location>
        <begin position="422"/>
        <end position="442"/>
    </location>
</feature>
<feature type="transmembrane region" description="Helical" evidence="11">
    <location>
        <begin position="224"/>
        <end position="245"/>
    </location>
</feature>
<accession>A0A1I3G8P9</accession>
<proteinExistence type="predicted"/>
<dbReference type="NCBIfam" id="TIGR00797">
    <property type="entry name" value="matE"/>
    <property type="match status" value="1"/>
</dbReference>
<evidence type="ECO:0000256" key="3">
    <source>
        <dbReference type="ARBA" id="ARBA00022449"/>
    </source>
</evidence>
<dbReference type="CDD" id="cd13133">
    <property type="entry name" value="MATE_like_7"/>
    <property type="match status" value="1"/>
</dbReference>
<feature type="transmembrane region" description="Helical" evidence="11">
    <location>
        <begin position="191"/>
        <end position="212"/>
    </location>
</feature>
<keyword evidence="3" id="KW-0050">Antiport</keyword>
<evidence type="ECO:0000256" key="2">
    <source>
        <dbReference type="ARBA" id="ARBA00022448"/>
    </source>
</evidence>
<dbReference type="STRING" id="1576369.SAMN05421753_106241"/>
<evidence type="ECO:0000256" key="9">
    <source>
        <dbReference type="ARBA" id="ARBA00031636"/>
    </source>
</evidence>
<dbReference type="InterPro" id="IPR050222">
    <property type="entry name" value="MATE_MdtK"/>
</dbReference>
<keyword evidence="13" id="KW-1185">Reference proteome</keyword>
<dbReference type="PANTHER" id="PTHR43298">
    <property type="entry name" value="MULTIDRUG RESISTANCE PROTEIN NORM-RELATED"/>
    <property type="match status" value="1"/>
</dbReference>
<feature type="transmembrane region" description="Helical" evidence="11">
    <location>
        <begin position="117"/>
        <end position="142"/>
    </location>
</feature>
<feature type="transmembrane region" description="Helical" evidence="11">
    <location>
        <begin position="448"/>
        <end position="470"/>
    </location>
</feature>
<feature type="transmembrane region" description="Helical" evidence="11">
    <location>
        <begin position="346"/>
        <end position="374"/>
    </location>
</feature>
<evidence type="ECO:0000256" key="1">
    <source>
        <dbReference type="ARBA" id="ARBA00004651"/>
    </source>
</evidence>
<keyword evidence="8 11" id="KW-0472">Membrane</keyword>
<keyword evidence="7" id="KW-0406">Ion transport</keyword>
<dbReference type="PANTHER" id="PTHR43298:SF2">
    <property type="entry name" value="FMN_FAD EXPORTER YEEO-RELATED"/>
    <property type="match status" value="1"/>
</dbReference>
<dbReference type="InterPro" id="IPR002528">
    <property type="entry name" value="MATE_fam"/>
</dbReference>
<dbReference type="GO" id="GO:0006811">
    <property type="term" value="P:monoatomic ion transport"/>
    <property type="evidence" value="ECO:0007669"/>
    <property type="project" value="UniProtKB-KW"/>
</dbReference>
<evidence type="ECO:0000256" key="4">
    <source>
        <dbReference type="ARBA" id="ARBA00022475"/>
    </source>
</evidence>
<feature type="transmembrane region" description="Helical" evidence="11">
    <location>
        <begin position="44"/>
        <end position="64"/>
    </location>
</feature>
<dbReference type="GO" id="GO:0005886">
    <property type="term" value="C:plasma membrane"/>
    <property type="evidence" value="ECO:0007669"/>
    <property type="project" value="UniProtKB-SubCell"/>
</dbReference>
<comment type="subcellular location">
    <subcellularLocation>
        <location evidence="1">Cell membrane</location>
        <topology evidence="1">Multi-pass membrane protein</topology>
    </subcellularLocation>
</comment>
<dbReference type="OrthoDB" id="9805232at2"/>
<feature type="transmembrane region" description="Helical" evidence="11">
    <location>
        <begin position="277"/>
        <end position="295"/>
    </location>
</feature>
<dbReference type="EMBL" id="FOQD01000006">
    <property type="protein sequence ID" value="SFI19850.1"/>
    <property type="molecule type" value="Genomic_DNA"/>
</dbReference>
<reference evidence="13" key="1">
    <citation type="submission" date="2016-10" db="EMBL/GenBank/DDBJ databases">
        <authorList>
            <person name="Varghese N."/>
            <person name="Submissions S."/>
        </authorList>
    </citation>
    <scope>NUCLEOTIDE SEQUENCE [LARGE SCALE GENOMIC DNA]</scope>
    <source>
        <strain evidence="13">DSM 26348</strain>
    </source>
</reference>
<feature type="transmembrane region" description="Helical" evidence="11">
    <location>
        <begin position="315"/>
        <end position="334"/>
    </location>
</feature>
<evidence type="ECO:0000256" key="6">
    <source>
        <dbReference type="ARBA" id="ARBA00022989"/>
    </source>
</evidence>
<dbReference type="GO" id="GO:0015297">
    <property type="term" value="F:antiporter activity"/>
    <property type="evidence" value="ECO:0007669"/>
    <property type="project" value="UniProtKB-KW"/>
</dbReference>
<dbReference type="AlphaFoldDB" id="A0A1I3G8P9"/>
<feature type="transmembrane region" description="Helical" evidence="11">
    <location>
        <begin position="394"/>
        <end position="415"/>
    </location>
</feature>
<evidence type="ECO:0000313" key="13">
    <source>
        <dbReference type="Proteomes" id="UP000199518"/>
    </source>
</evidence>
<evidence type="ECO:0000256" key="8">
    <source>
        <dbReference type="ARBA" id="ARBA00023136"/>
    </source>
</evidence>
<dbReference type="GO" id="GO:0042910">
    <property type="term" value="F:xenobiotic transmembrane transporter activity"/>
    <property type="evidence" value="ECO:0007669"/>
    <property type="project" value="InterPro"/>
</dbReference>